<organism evidence="1">
    <name type="scientific">viral metagenome</name>
    <dbReference type="NCBI Taxonomy" id="1070528"/>
    <lineage>
        <taxon>unclassified sequences</taxon>
        <taxon>metagenomes</taxon>
        <taxon>organismal metagenomes</taxon>
    </lineage>
</organism>
<reference evidence="1" key="1">
    <citation type="journal article" date="2020" name="Nature">
        <title>Giant virus diversity and host interactions through global metagenomics.</title>
        <authorList>
            <person name="Schulz F."/>
            <person name="Roux S."/>
            <person name="Paez-Espino D."/>
            <person name="Jungbluth S."/>
            <person name="Walsh D.A."/>
            <person name="Denef V.J."/>
            <person name="McMahon K.D."/>
            <person name="Konstantinidis K.T."/>
            <person name="Eloe-Fadrosh E.A."/>
            <person name="Kyrpides N.C."/>
            <person name="Woyke T."/>
        </authorList>
    </citation>
    <scope>NUCLEOTIDE SEQUENCE</scope>
    <source>
        <strain evidence="1">GVMAG-M-3300023184-72</strain>
    </source>
</reference>
<accession>A0A6C0ID65</accession>
<evidence type="ECO:0000313" key="1">
    <source>
        <dbReference type="EMBL" id="QHT91031.1"/>
    </source>
</evidence>
<protein>
    <submittedName>
        <fullName evidence="1">Uncharacterized protein</fullName>
    </submittedName>
</protein>
<sequence length="29" mass="3419">MLKGVKHDLWLNSEKSINYGLVDEIWKTT</sequence>
<dbReference type="AlphaFoldDB" id="A0A6C0ID65"/>
<name>A0A6C0ID65_9ZZZZ</name>
<proteinExistence type="predicted"/>
<dbReference type="EMBL" id="MN740162">
    <property type="protein sequence ID" value="QHT91031.1"/>
    <property type="molecule type" value="Genomic_DNA"/>
</dbReference>